<dbReference type="SUPFAM" id="SSF57938">
    <property type="entry name" value="DnaJ/Hsp40 cysteine-rich domain"/>
    <property type="match status" value="1"/>
</dbReference>
<protein>
    <submittedName>
        <fullName evidence="1">Uncharacterized protein</fullName>
    </submittedName>
</protein>
<proteinExistence type="predicted"/>
<dbReference type="GeneID" id="20083775"/>
<reference evidence="1" key="1">
    <citation type="submission" date="2013-12" db="EMBL/GenBank/DDBJ databases">
        <title>The Genome Sequence of Aphanomyces invadans NJM9701.</title>
        <authorList>
            <consortium name="The Broad Institute Genomics Platform"/>
            <person name="Russ C."/>
            <person name="Tyler B."/>
            <person name="van West P."/>
            <person name="Dieguez-Uribeondo J."/>
            <person name="Young S.K."/>
            <person name="Zeng Q."/>
            <person name="Gargeya S."/>
            <person name="Fitzgerald M."/>
            <person name="Abouelleil A."/>
            <person name="Alvarado L."/>
            <person name="Chapman S.B."/>
            <person name="Gainer-Dewar J."/>
            <person name="Goldberg J."/>
            <person name="Griggs A."/>
            <person name="Gujja S."/>
            <person name="Hansen M."/>
            <person name="Howarth C."/>
            <person name="Imamovic A."/>
            <person name="Ireland A."/>
            <person name="Larimer J."/>
            <person name="McCowan C."/>
            <person name="Murphy C."/>
            <person name="Pearson M."/>
            <person name="Poon T.W."/>
            <person name="Priest M."/>
            <person name="Roberts A."/>
            <person name="Saif S."/>
            <person name="Shea T."/>
            <person name="Sykes S."/>
            <person name="Wortman J."/>
            <person name="Nusbaum C."/>
            <person name="Birren B."/>
        </authorList>
    </citation>
    <scope>NUCLEOTIDE SEQUENCE [LARGE SCALE GENOMIC DNA]</scope>
    <source>
        <strain evidence="1">NJM9701</strain>
    </source>
</reference>
<evidence type="ECO:0000313" key="1">
    <source>
        <dbReference type="EMBL" id="ETW01110.1"/>
    </source>
</evidence>
<dbReference type="EMBL" id="KI913963">
    <property type="protein sequence ID" value="ETW01110.1"/>
    <property type="molecule type" value="Genomic_DNA"/>
</dbReference>
<organism evidence="1">
    <name type="scientific">Aphanomyces invadans</name>
    <dbReference type="NCBI Taxonomy" id="157072"/>
    <lineage>
        <taxon>Eukaryota</taxon>
        <taxon>Sar</taxon>
        <taxon>Stramenopiles</taxon>
        <taxon>Oomycota</taxon>
        <taxon>Saprolegniomycetes</taxon>
        <taxon>Saprolegniales</taxon>
        <taxon>Verrucalvaceae</taxon>
        <taxon>Aphanomyces</taxon>
    </lineage>
</organism>
<name>A0A024U4E9_9STRA</name>
<dbReference type="OrthoDB" id="70058at2759"/>
<accession>A0A024U4E9</accession>
<sequence>MDPSLYRDLQQKYAKENLDGLDISQATASVFHNTSSMSLPSRPLDICKQCHGQRIEKVPYNFMVLERTCTACDGEGVIERKLPTSQ</sequence>
<gene>
    <name evidence="1" type="ORF">H310_06725</name>
</gene>
<dbReference type="Gene3D" id="2.10.230.10">
    <property type="entry name" value="Heat shock protein DnaJ, cysteine-rich domain"/>
    <property type="match status" value="1"/>
</dbReference>
<dbReference type="InterPro" id="IPR036410">
    <property type="entry name" value="HSP_DnaJ_Cys-rich_dom_sf"/>
</dbReference>
<dbReference type="VEuPathDB" id="FungiDB:H310_06725"/>
<dbReference type="RefSeq" id="XP_008870108.1">
    <property type="nucleotide sequence ID" value="XM_008871886.1"/>
</dbReference>
<dbReference type="AlphaFoldDB" id="A0A024U4E9"/>